<evidence type="ECO:0000256" key="4">
    <source>
        <dbReference type="ARBA" id="ARBA00022559"/>
    </source>
</evidence>
<dbReference type="PATRIC" id="fig|1032488.3.peg.1561"/>
<dbReference type="STRING" id="1032488.HMPREF9371_1652"/>
<dbReference type="InterPro" id="IPR013766">
    <property type="entry name" value="Thioredoxin_domain"/>
</dbReference>
<reference evidence="14 15" key="1">
    <citation type="submission" date="2011-05" db="EMBL/GenBank/DDBJ databases">
        <authorList>
            <person name="Muzny D."/>
            <person name="Qin X."/>
            <person name="Deng J."/>
            <person name="Jiang H."/>
            <person name="Liu Y."/>
            <person name="Qu J."/>
            <person name="Song X.-Z."/>
            <person name="Zhang L."/>
            <person name="Thornton R."/>
            <person name="Coyle M."/>
            <person name="Francisco L."/>
            <person name="Jackson L."/>
            <person name="Javaid M."/>
            <person name="Korchina V."/>
            <person name="Kovar C."/>
            <person name="Mata R."/>
            <person name="Mathew T."/>
            <person name="Ngo R."/>
            <person name="Nguyen L."/>
            <person name="Nguyen N."/>
            <person name="Okwuonu G."/>
            <person name="Ongeri F."/>
            <person name="Pham C."/>
            <person name="Simmons D."/>
            <person name="Wilczek-Boney K."/>
            <person name="Hale W."/>
            <person name="Jakkamsetti A."/>
            <person name="Pham P."/>
            <person name="Ruth R."/>
            <person name="San Lucas F."/>
            <person name="Warren J."/>
            <person name="Zhang J."/>
            <person name="Zhao Z."/>
            <person name="Zhou C."/>
            <person name="Zhu D."/>
            <person name="Lee S."/>
            <person name="Bess C."/>
            <person name="Blankenburg K."/>
            <person name="Forbes L."/>
            <person name="Fu Q."/>
            <person name="Gubbala S."/>
            <person name="Hirani K."/>
            <person name="Jayaseelan J.C."/>
            <person name="Lara F."/>
            <person name="Munidasa M."/>
            <person name="Palculict T."/>
            <person name="Patil S."/>
            <person name="Pu L.-L."/>
            <person name="Saada N."/>
            <person name="Tang L."/>
            <person name="Weissenberger G."/>
            <person name="Zhu Y."/>
            <person name="Hemphill L."/>
            <person name="Shang Y."/>
            <person name="Youmans B."/>
            <person name="Ayvaz T."/>
            <person name="Ross M."/>
            <person name="Santibanez J."/>
            <person name="Aqrawi P."/>
            <person name="Gross S."/>
            <person name="Joshi V."/>
            <person name="Fowler G."/>
            <person name="Nazareth L."/>
            <person name="Reid J."/>
            <person name="Worley K."/>
            <person name="Petrosino J."/>
            <person name="Highlander S."/>
            <person name="Gibbs R."/>
        </authorList>
    </citation>
    <scope>NUCLEOTIDE SEQUENCE [LARGE SCALE GENOMIC DNA]</scope>
    <source>
        <strain evidence="14 15">871</strain>
    </source>
</reference>
<dbReference type="EC" id="1.11.1.24" evidence="3"/>
<evidence type="ECO:0000256" key="2">
    <source>
        <dbReference type="ARBA" id="ARBA00011245"/>
    </source>
</evidence>
<dbReference type="GO" id="GO:0005737">
    <property type="term" value="C:cytoplasm"/>
    <property type="evidence" value="ECO:0007669"/>
    <property type="project" value="TreeGrafter"/>
</dbReference>
<evidence type="ECO:0000259" key="13">
    <source>
        <dbReference type="PROSITE" id="PS51352"/>
    </source>
</evidence>
<dbReference type="InterPro" id="IPR050924">
    <property type="entry name" value="Peroxiredoxin_BCP/PrxQ"/>
</dbReference>
<evidence type="ECO:0000256" key="6">
    <source>
        <dbReference type="ARBA" id="ARBA00023002"/>
    </source>
</evidence>
<comment type="similarity">
    <text evidence="10">Belongs to the peroxiredoxin family. BCP/PrxQ subfamily.</text>
</comment>
<sequence>MPIAAIIGRLIAHSFDKETPVSDVCLFTLPDQDGQLFAAADHLPLVLYFYPKDNTPGCTTEAQEFSALLPEFQALGFQVAGISRDSVKSHQNFVCKYGLQLPLLSDADETVCRQFDVMKEKNMYGKKVWGIERSTFVLGQDGQILHQWRKVKAAGHAQAVLDALKG</sequence>
<evidence type="ECO:0000313" key="15">
    <source>
        <dbReference type="Proteomes" id="UP000003019"/>
    </source>
</evidence>
<dbReference type="AlphaFoldDB" id="G4CJ63"/>
<dbReference type="InterPro" id="IPR000866">
    <property type="entry name" value="AhpC/TSA"/>
</dbReference>
<protein>
    <recommendedName>
        <fullName evidence="3">thioredoxin-dependent peroxiredoxin</fullName>
        <ecNumber evidence="3">1.11.1.24</ecNumber>
    </recommendedName>
    <alternativeName>
        <fullName evidence="9">Thioredoxin peroxidase</fullName>
    </alternativeName>
    <alternativeName>
        <fullName evidence="11">Thioredoxin-dependent peroxiredoxin Bcp</fullName>
    </alternativeName>
</protein>
<evidence type="ECO:0000256" key="12">
    <source>
        <dbReference type="ARBA" id="ARBA00049091"/>
    </source>
</evidence>
<dbReference type="HOGENOM" id="CLU_042529_14_1_4"/>
<comment type="function">
    <text evidence="1">Thiol-specific peroxidase that catalyzes the reduction of hydrogen peroxide and organic hydroperoxides to water and alcohols, respectively. Plays a role in cell protection against oxidative stress by detoxifying peroxides and as sensor of hydrogen peroxide-mediated signaling events.</text>
</comment>
<evidence type="ECO:0000256" key="7">
    <source>
        <dbReference type="ARBA" id="ARBA00023157"/>
    </source>
</evidence>
<dbReference type="SUPFAM" id="SSF52833">
    <property type="entry name" value="Thioredoxin-like"/>
    <property type="match status" value="1"/>
</dbReference>
<proteinExistence type="inferred from homology"/>
<dbReference type="Proteomes" id="UP000003019">
    <property type="component" value="Unassembled WGS sequence"/>
</dbReference>
<keyword evidence="7" id="KW-1015">Disulfide bond</keyword>
<dbReference type="Gene3D" id="3.40.30.10">
    <property type="entry name" value="Glutaredoxin"/>
    <property type="match status" value="1"/>
</dbReference>
<organism evidence="14 15">
    <name type="scientific">Neisseria shayeganii 871</name>
    <dbReference type="NCBI Taxonomy" id="1032488"/>
    <lineage>
        <taxon>Bacteria</taxon>
        <taxon>Pseudomonadati</taxon>
        <taxon>Pseudomonadota</taxon>
        <taxon>Betaproteobacteria</taxon>
        <taxon>Neisseriales</taxon>
        <taxon>Neisseriaceae</taxon>
        <taxon>Neisseria</taxon>
    </lineage>
</organism>
<evidence type="ECO:0000256" key="10">
    <source>
        <dbReference type="ARBA" id="ARBA00038489"/>
    </source>
</evidence>
<name>G4CJ63_9NEIS</name>
<evidence type="ECO:0000256" key="9">
    <source>
        <dbReference type="ARBA" id="ARBA00032824"/>
    </source>
</evidence>
<dbReference type="InterPro" id="IPR036249">
    <property type="entry name" value="Thioredoxin-like_sf"/>
</dbReference>
<keyword evidence="4 14" id="KW-0575">Peroxidase</keyword>
<dbReference type="Pfam" id="PF00578">
    <property type="entry name" value="AhpC-TSA"/>
    <property type="match status" value="1"/>
</dbReference>
<keyword evidence="5" id="KW-0049">Antioxidant</keyword>
<evidence type="ECO:0000256" key="11">
    <source>
        <dbReference type="ARBA" id="ARBA00042639"/>
    </source>
</evidence>
<dbReference type="PROSITE" id="PS51352">
    <property type="entry name" value="THIOREDOXIN_2"/>
    <property type="match status" value="1"/>
</dbReference>
<dbReference type="GO" id="GO:0008379">
    <property type="term" value="F:thioredoxin peroxidase activity"/>
    <property type="evidence" value="ECO:0007669"/>
    <property type="project" value="TreeGrafter"/>
</dbReference>
<feature type="domain" description="Thioredoxin" evidence="13">
    <location>
        <begin position="18"/>
        <end position="166"/>
    </location>
</feature>
<dbReference type="PANTHER" id="PTHR42801">
    <property type="entry name" value="THIOREDOXIN-DEPENDENT PEROXIDE REDUCTASE"/>
    <property type="match status" value="1"/>
</dbReference>
<dbReference type="FunFam" id="3.40.30.10:FF:000007">
    <property type="entry name" value="Thioredoxin-dependent thiol peroxidase"/>
    <property type="match status" value="1"/>
</dbReference>
<keyword evidence="8" id="KW-0676">Redox-active center</keyword>
<dbReference type="GO" id="GO:0045454">
    <property type="term" value="P:cell redox homeostasis"/>
    <property type="evidence" value="ECO:0007669"/>
    <property type="project" value="TreeGrafter"/>
</dbReference>
<evidence type="ECO:0000256" key="8">
    <source>
        <dbReference type="ARBA" id="ARBA00023284"/>
    </source>
</evidence>
<evidence type="ECO:0000256" key="3">
    <source>
        <dbReference type="ARBA" id="ARBA00013017"/>
    </source>
</evidence>
<dbReference type="CDD" id="cd03017">
    <property type="entry name" value="PRX_BCP"/>
    <property type="match status" value="1"/>
</dbReference>
<evidence type="ECO:0000313" key="14">
    <source>
        <dbReference type="EMBL" id="EGY52157.1"/>
    </source>
</evidence>
<gene>
    <name evidence="14" type="primary">bcp</name>
    <name evidence="14" type="ORF">HMPREF9371_1652</name>
</gene>
<comment type="catalytic activity">
    <reaction evidence="12">
        <text>a hydroperoxide + [thioredoxin]-dithiol = an alcohol + [thioredoxin]-disulfide + H2O</text>
        <dbReference type="Rhea" id="RHEA:62620"/>
        <dbReference type="Rhea" id="RHEA-COMP:10698"/>
        <dbReference type="Rhea" id="RHEA-COMP:10700"/>
        <dbReference type="ChEBI" id="CHEBI:15377"/>
        <dbReference type="ChEBI" id="CHEBI:29950"/>
        <dbReference type="ChEBI" id="CHEBI:30879"/>
        <dbReference type="ChEBI" id="CHEBI:35924"/>
        <dbReference type="ChEBI" id="CHEBI:50058"/>
        <dbReference type="EC" id="1.11.1.24"/>
    </reaction>
</comment>
<comment type="subunit">
    <text evidence="2">Monomer.</text>
</comment>
<evidence type="ECO:0000256" key="1">
    <source>
        <dbReference type="ARBA" id="ARBA00003330"/>
    </source>
</evidence>
<comment type="caution">
    <text evidence="14">The sequence shown here is derived from an EMBL/GenBank/DDBJ whole genome shotgun (WGS) entry which is preliminary data.</text>
</comment>
<keyword evidence="15" id="KW-1185">Reference proteome</keyword>
<keyword evidence="6 14" id="KW-0560">Oxidoreductase</keyword>
<dbReference type="PANTHER" id="PTHR42801:SF4">
    <property type="entry name" value="AHPC_TSA FAMILY PROTEIN"/>
    <property type="match status" value="1"/>
</dbReference>
<dbReference type="GO" id="GO:0034599">
    <property type="term" value="P:cellular response to oxidative stress"/>
    <property type="evidence" value="ECO:0007669"/>
    <property type="project" value="TreeGrafter"/>
</dbReference>
<evidence type="ECO:0000256" key="5">
    <source>
        <dbReference type="ARBA" id="ARBA00022862"/>
    </source>
</evidence>
<dbReference type="EMBL" id="AGAY01000059">
    <property type="protein sequence ID" value="EGY52157.1"/>
    <property type="molecule type" value="Genomic_DNA"/>
</dbReference>
<accession>G4CJ63</accession>